<proteinExistence type="predicted"/>
<comment type="caution">
    <text evidence="1">The sequence shown here is derived from an EMBL/GenBank/DDBJ whole genome shotgun (WGS) entry which is preliminary data.</text>
</comment>
<protein>
    <submittedName>
        <fullName evidence="1">Uncharacterized protein</fullName>
    </submittedName>
</protein>
<accession>D4E7Y3</accession>
<dbReference type="Proteomes" id="UP000005723">
    <property type="component" value="Unassembled WGS sequence"/>
</dbReference>
<sequence>MDLIIENVDNLKAMAPRADVPPVAPPAAHHYDSFCETMALKMVLKVLLSSVDKIVKVQIANKVEQEICQIEQQVVKAGGGPVSADDLAQMTHYVRHTVNALLE</sequence>
<evidence type="ECO:0000313" key="1">
    <source>
        <dbReference type="EMBL" id="EFE94188.1"/>
    </source>
</evidence>
<keyword evidence="2" id="KW-1185">Reference proteome</keyword>
<dbReference type="HOGENOM" id="CLU_2107333_0_0_6"/>
<gene>
    <name evidence="1" type="ORF">HMPREF0758_4283</name>
</gene>
<dbReference type="RefSeq" id="WP_004964522.1">
    <property type="nucleotide sequence ID" value="NZ_GG753567.1"/>
</dbReference>
<name>D4E7Y3_SEROD</name>
<dbReference type="STRING" id="667129.HMPREF0758_4283"/>
<dbReference type="AlphaFoldDB" id="D4E7Y3"/>
<dbReference type="EMBL" id="ADBY01000056">
    <property type="protein sequence ID" value="EFE94188.1"/>
    <property type="molecule type" value="Genomic_DNA"/>
</dbReference>
<evidence type="ECO:0000313" key="2">
    <source>
        <dbReference type="Proteomes" id="UP000005723"/>
    </source>
</evidence>
<reference evidence="1 2" key="1">
    <citation type="submission" date="2010-01" db="EMBL/GenBank/DDBJ databases">
        <authorList>
            <person name="Muzny D."/>
            <person name="Qin X."/>
            <person name="Deng J."/>
            <person name="Jiang H."/>
            <person name="Liu Y."/>
            <person name="Qu J."/>
            <person name="Song X.-Z."/>
            <person name="Zhang L."/>
            <person name="Thornton R."/>
            <person name="Coyle M."/>
            <person name="Francisco L."/>
            <person name="Jackson L."/>
            <person name="Javaid M."/>
            <person name="Korchina V."/>
            <person name="Kovar C."/>
            <person name="Mata R."/>
            <person name="Mathew T."/>
            <person name="Ngo R."/>
            <person name="Nguyen L."/>
            <person name="Nguyen N."/>
            <person name="Okwuonu G."/>
            <person name="Ongeri F."/>
            <person name="Pham C."/>
            <person name="Simmons D."/>
            <person name="Wilczek-Boney K."/>
            <person name="Hale W."/>
            <person name="Jakkamsetti A."/>
            <person name="Pham P."/>
            <person name="Ruth R."/>
            <person name="San Lucas F."/>
            <person name="Warren J."/>
            <person name="Zhang J."/>
            <person name="Zhao Z."/>
            <person name="Zhou C."/>
            <person name="Zhu D."/>
            <person name="Lee S."/>
            <person name="Bess C."/>
            <person name="Blankenburg K."/>
            <person name="Forbes L."/>
            <person name="Fu Q."/>
            <person name="Gubbala S."/>
            <person name="Hirani K."/>
            <person name="Jayaseelan J.C."/>
            <person name="Lara F."/>
            <person name="Munidasa M."/>
            <person name="Palculict T."/>
            <person name="Patil S."/>
            <person name="Pu L.-L."/>
            <person name="Saada N."/>
            <person name="Tang L."/>
            <person name="Weissenberger G."/>
            <person name="Zhu Y."/>
            <person name="Hemphill L."/>
            <person name="Shang Y."/>
            <person name="Youmans B."/>
            <person name="Ayvaz T."/>
            <person name="Ross M."/>
            <person name="Santibanez J."/>
            <person name="Aqrawi P."/>
            <person name="Gross S."/>
            <person name="Joshi V."/>
            <person name="Fowler G."/>
            <person name="Nazareth L."/>
            <person name="Reid J."/>
            <person name="Worley K."/>
            <person name="Petrosino J."/>
            <person name="Highlander S."/>
            <person name="Gibbs R."/>
        </authorList>
    </citation>
    <scope>NUCLEOTIDE SEQUENCE [LARGE SCALE GENOMIC DNA]</scope>
    <source>
        <strain evidence="1 2">DSM 4582</strain>
    </source>
</reference>
<organism evidence="1 2">
    <name type="scientific">Serratia odorifera DSM 4582</name>
    <dbReference type="NCBI Taxonomy" id="667129"/>
    <lineage>
        <taxon>Bacteria</taxon>
        <taxon>Pseudomonadati</taxon>
        <taxon>Pseudomonadota</taxon>
        <taxon>Gammaproteobacteria</taxon>
        <taxon>Enterobacterales</taxon>
        <taxon>Yersiniaceae</taxon>
        <taxon>Serratia</taxon>
    </lineage>
</organism>